<evidence type="ECO:0000313" key="6">
    <source>
        <dbReference type="Proteomes" id="UP000645257"/>
    </source>
</evidence>
<dbReference type="SUPFAM" id="SSF55136">
    <property type="entry name" value="Probable bacterial effector-binding domain"/>
    <property type="match status" value="1"/>
</dbReference>
<dbReference type="PANTHER" id="PTHR40055">
    <property type="entry name" value="TRANSCRIPTIONAL REGULATOR YGIV-RELATED"/>
    <property type="match status" value="1"/>
</dbReference>
<dbReference type="InterPro" id="IPR009057">
    <property type="entry name" value="Homeodomain-like_sf"/>
</dbReference>
<reference evidence="5" key="1">
    <citation type="journal article" date="2014" name="Int. J. Syst. Evol. Microbiol.">
        <title>Complete genome sequence of Corynebacterium casei LMG S-19264T (=DSM 44701T), isolated from a smear-ripened cheese.</title>
        <authorList>
            <consortium name="US DOE Joint Genome Institute (JGI-PGF)"/>
            <person name="Walter F."/>
            <person name="Albersmeier A."/>
            <person name="Kalinowski J."/>
            <person name="Ruckert C."/>
        </authorList>
    </citation>
    <scope>NUCLEOTIDE SEQUENCE</scope>
    <source>
        <strain evidence="5">KCTC 32182</strain>
    </source>
</reference>
<organism evidence="5 6">
    <name type="scientific">Paludibacterium paludis</name>
    <dbReference type="NCBI Taxonomy" id="1225769"/>
    <lineage>
        <taxon>Bacteria</taxon>
        <taxon>Pseudomonadati</taxon>
        <taxon>Pseudomonadota</taxon>
        <taxon>Betaproteobacteria</taxon>
        <taxon>Neisseriales</taxon>
        <taxon>Chromobacteriaceae</taxon>
        <taxon>Paludibacterium</taxon>
    </lineage>
</organism>
<feature type="domain" description="HTH araC/xylS-type" evidence="4">
    <location>
        <begin position="14"/>
        <end position="112"/>
    </location>
</feature>
<evidence type="ECO:0000256" key="2">
    <source>
        <dbReference type="ARBA" id="ARBA00023125"/>
    </source>
</evidence>
<dbReference type="PRINTS" id="PR00032">
    <property type="entry name" value="HTHARAC"/>
</dbReference>
<keyword evidence="3" id="KW-0804">Transcription</keyword>
<dbReference type="AlphaFoldDB" id="A0A918P7G6"/>
<dbReference type="InterPro" id="IPR011256">
    <property type="entry name" value="Reg_factor_effector_dom_sf"/>
</dbReference>
<dbReference type="PANTHER" id="PTHR40055:SF1">
    <property type="entry name" value="TRANSCRIPTIONAL REGULATOR YGIV-RELATED"/>
    <property type="match status" value="1"/>
</dbReference>
<name>A0A918P7G6_9NEIS</name>
<dbReference type="SMART" id="SM00342">
    <property type="entry name" value="HTH_ARAC"/>
    <property type="match status" value="1"/>
</dbReference>
<dbReference type="Proteomes" id="UP000645257">
    <property type="component" value="Unassembled WGS sequence"/>
</dbReference>
<evidence type="ECO:0000256" key="1">
    <source>
        <dbReference type="ARBA" id="ARBA00023015"/>
    </source>
</evidence>
<reference evidence="5" key="2">
    <citation type="submission" date="2020-09" db="EMBL/GenBank/DDBJ databases">
        <authorList>
            <person name="Sun Q."/>
            <person name="Kim S."/>
        </authorList>
    </citation>
    <scope>NUCLEOTIDE SEQUENCE</scope>
    <source>
        <strain evidence="5">KCTC 32182</strain>
    </source>
</reference>
<dbReference type="Gene3D" id="1.10.10.60">
    <property type="entry name" value="Homeodomain-like"/>
    <property type="match status" value="1"/>
</dbReference>
<dbReference type="GO" id="GO:0003700">
    <property type="term" value="F:DNA-binding transcription factor activity"/>
    <property type="evidence" value="ECO:0007669"/>
    <property type="project" value="InterPro"/>
</dbReference>
<keyword evidence="1" id="KW-0805">Transcription regulation</keyword>
<keyword evidence="6" id="KW-1185">Reference proteome</keyword>
<dbReference type="Gene3D" id="3.20.80.10">
    <property type="entry name" value="Regulatory factor, effector binding domain"/>
    <property type="match status" value="1"/>
</dbReference>
<dbReference type="InterPro" id="IPR018060">
    <property type="entry name" value="HTH_AraC"/>
</dbReference>
<proteinExistence type="predicted"/>
<comment type="caution">
    <text evidence="5">The sequence shown here is derived from an EMBL/GenBank/DDBJ whole genome shotgun (WGS) entry which is preliminary data.</text>
</comment>
<dbReference type="InterPro" id="IPR050908">
    <property type="entry name" value="SmbC-like"/>
</dbReference>
<gene>
    <name evidence="5" type="primary">rob</name>
    <name evidence="5" type="ORF">GCM10011289_33970</name>
</gene>
<dbReference type="PROSITE" id="PS01124">
    <property type="entry name" value="HTH_ARAC_FAMILY_2"/>
    <property type="match status" value="1"/>
</dbReference>
<dbReference type="SUPFAM" id="SSF46689">
    <property type="entry name" value="Homeodomain-like"/>
    <property type="match status" value="1"/>
</dbReference>
<protein>
    <submittedName>
        <fullName evidence="5">RobA family efflux pump transcriptional activator</fullName>
    </submittedName>
</protein>
<accession>A0A918P7G6</accession>
<dbReference type="EMBL" id="BMYX01000025">
    <property type="protein sequence ID" value="GGY27829.1"/>
    <property type="molecule type" value="Genomic_DNA"/>
</dbReference>
<sequence>MDSRVSESIRIIEHEIYRLPQEAFSSVRLQGKLASRLKLPPGQFETLFRSESGHSIKAYIRKTVIEAAAVHLSRTRVSLEGLSRRLGFASQQSFTRAFTRHYGLSPHRFRQKHSNTLAWPIWLTRPPVGQHEDACWPEQTLWARQYQGDWDERATFWRDFAASCRQAGLPCSPCFGVMYDDPGFTAQNRLRYLCAIQAPSRELPPPQWLVISIPGGAMATQSLSVSLPQMPGLYAWLLGAKSPASMDPERTGFTIECFDAPPENWESRVCRLKIAYPVKPSGQPAA</sequence>
<evidence type="ECO:0000256" key="3">
    <source>
        <dbReference type="ARBA" id="ARBA00023163"/>
    </source>
</evidence>
<dbReference type="RefSeq" id="WP_189536560.1">
    <property type="nucleotide sequence ID" value="NZ_BMYX01000025.1"/>
</dbReference>
<evidence type="ECO:0000313" key="5">
    <source>
        <dbReference type="EMBL" id="GGY27829.1"/>
    </source>
</evidence>
<dbReference type="InterPro" id="IPR020449">
    <property type="entry name" value="Tscrpt_reg_AraC-type_HTH"/>
</dbReference>
<dbReference type="Pfam" id="PF12833">
    <property type="entry name" value="HTH_18"/>
    <property type="match status" value="1"/>
</dbReference>
<dbReference type="GO" id="GO:0043565">
    <property type="term" value="F:sequence-specific DNA binding"/>
    <property type="evidence" value="ECO:0007669"/>
    <property type="project" value="InterPro"/>
</dbReference>
<evidence type="ECO:0000259" key="4">
    <source>
        <dbReference type="PROSITE" id="PS01124"/>
    </source>
</evidence>
<keyword evidence="2" id="KW-0238">DNA-binding</keyword>